<evidence type="ECO:0000313" key="2">
    <source>
        <dbReference type="EMBL" id="KAG0284979.1"/>
    </source>
</evidence>
<feature type="domain" description="DUF5648" evidence="1">
    <location>
        <begin position="4"/>
        <end position="72"/>
    </location>
</feature>
<organism evidence="2 3">
    <name type="scientific">Linnemannia gamsii</name>
    <dbReference type="NCBI Taxonomy" id="64522"/>
    <lineage>
        <taxon>Eukaryota</taxon>
        <taxon>Fungi</taxon>
        <taxon>Fungi incertae sedis</taxon>
        <taxon>Mucoromycota</taxon>
        <taxon>Mortierellomycotina</taxon>
        <taxon>Mortierellomycetes</taxon>
        <taxon>Mortierellales</taxon>
        <taxon>Mortierellaceae</taxon>
        <taxon>Linnemannia</taxon>
    </lineage>
</organism>
<evidence type="ECO:0000313" key="3">
    <source>
        <dbReference type="Proteomes" id="UP000823405"/>
    </source>
</evidence>
<reference evidence="2" key="1">
    <citation type="journal article" date="2020" name="Fungal Divers.">
        <title>Resolving the Mortierellaceae phylogeny through synthesis of multi-gene phylogenetics and phylogenomics.</title>
        <authorList>
            <person name="Vandepol N."/>
            <person name="Liber J."/>
            <person name="Desiro A."/>
            <person name="Na H."/>
            <person name="Kennedy M."/>
            <person name="Barry K."/>
            <person name="Grigoriev I.V."/>
            <person name="Miller A.N."/>
            <person name="O'Donnell K."/>
            <person name="Stajich J.E."/>
            <person name="Bonito G."/>
        </authorList>
    </citation>
    <scope>NUCLEOTIDE SEQUENCE</scope>
    <source>
        <strain evidence="2">NVP60</strain>
    </source>
</reference>
<dbReference type="InterPro" id="IPR043708">
    <property type="entry name" value="DUF5648"/>
</dbReference>
<protein>
    <recommendedName>
        <fullName evidence="1">DUF5648 domain-containing protein</fullName>
    </recommendedName>
</protein>
<gene>
    <name evidence="2" type="ORF">BGZ97_008003</name>
</gene>
<dbReference type="Proteomes" id="UP000823405">
    <property type="component" value="Unassembled WGS sequence"/>
</dbReference>
<dbReference type="AlphaFoldDB" id="A0A9P6QRK4"/>
<evidence type="ECO:0000259" key="1">
    <source>
        <dbReference type="Pfam" id="PF18885"/>
    </source>
</evidence>
<accession>A0A9P6QRK4</accession>
<comment type="caution">
    <text evidence="2">The sequence shown here is derived from an EMBL/GenBank/DDBJ whole genome shotgun (WGS) entry which is preliminary data.</text>
</comment>
<dbReference type="Pfam" id="PF18885">
    <property type="entry name" value="DUF5648"/>
    <property type="match status" value="1"/>
</dbReference>
<dbReference type="OrthoDB" id="9971254at2759"/>
<sequence>MTSKADNYYTTNPKDMSKSGYRFEGITGYLYPEKFANTVPLHHLFHPLSGDNFYTLDKPQTSPNSDGYEYKGKVGGELAPDNYVFEGVTGYMYPEPVEGTVPLFRWYKRPV</sequence>
<keyword evidence="3" id="KW-1185">Reference proteome</keyword>
<name>A0A9P6QRK4_9FUNG</name>
<dbReference type="EMBL" id="JAAAIN010003602">
    <property type="protein sequence ID" value="KAG0284979.1"/>
    <property type="molecule type" value="Genomic_DNA"/>
</dbReference>
<proteinExistence type="predicted"/>